<dbReference type="Proteomes" id="UP000240317">
    <property type="component" value="Unassembled WGS sequence"/>
</dbReference>
<dbReference type="RefSeq" id="WP_107136094.1">
    <property type="nucleotide sequence ID" value="NZ_PYSV01000001.1"/>
</dbReference>
<evidence type="ECO:0000313" key="2">
    <source>
        <dbReference type="Proteomes" id="UP000240317"/>
    </source>
</evidence>
<name>A0A2T3WC70_9DEIO</name>
<organism evidence="1 2">
    <name type="scientific">Deinococcus arcticus</name>
    <dbReference type="NCBI Taxonomy" id="2136176"/>
    <lineage>
        <taxon>Bacteria</taxon>
        <taxon>Thermotogati</taxon>
        <taxon>Deinococcota</taxon>
        <taxon>Deinococci</taxon>
        <taxon>Deinococcales</taxon>
        <taxon>Deinococcaceae</taxon>
        <taxon>Deinococcus</taxon>
    </lineage>
</organism>
<proteinExistence type="predicted"/>
<accession>A0A2T3WC70</accession>
<reference evidence="1 2" key="1">
    <citation type="submission" date="2018-03" db="EMBL/GenBank/DDBJ databases">
        <title>Draft genome of Deinococcus sp. OD32.</title>
        <authorList>
            <person name="Wang X.-P."/>
            <person name="Du Z.-J."/>
        </authorList>
    </citation>
    <scope>NUCLEOTIDE SEQUENCE [LARGE SCALE GENOMIC DNA]</scope>
    <source>
        <strain evidence="1 2">OD32</strain>
    </source>
</reference>
<keyword evidence="2" id="KW-1185">Reference proteome</keyword>
<sequence length="103" mass="10745">MTAAVAFPAPGRIPYPGGCVLEPAPYALDWLLRWAADVVVAGQLHPQTPVAPLLQALLRDPGAHGITLADAQAARDRFLALAGPALEAEGGRTEWLARELSGA</sequence>
<comment type="caution">
    <text evidence="1">The sequence shown here is derived from an EMBL/GenBank/DDBJ whole genome shotgun (WGS) entry which is preliminary data.</text>
</comment>
<dbReference type="AlphaFoldDB" id="A0A2T3WC70"/>
<dbReference type="OrthoDB" id="69751at2"/>
<protein>
    <submittedName>
        <fullName evidence="1">Uncharacterized protein</fullName>
    </submittedName>
</protein>
<gene>
    <name evidence="1" type="ORF">C8263_00220</name>
</gene>
<evidence type="ECO:0000313" key="1">
    <source>
        <dbReference type="EMBL" id="PTA69501.1"/>
    </source>
</evidence>
<dbReference type="EMBL" id="PYSV01000001">
    <property type="protein sequence ID" value="PTA69501.1"/>
    <property type="molecule type" value="Genomic_DNA"/>
</dbReference>